<comment type="caution">
    <text evidence="4">The sequence shown here is derived from an EMBL/GenBank/DDBJ whole genome shotgun (WGS) entry which is preliminary data.</text>
</comment>
<organism evidence="4 7">
    <name type="scientific">Enterocloster bolteae</name>
    <dbReference type="NCBI Taxonomy" id="208479"/>
    <lineage>
        <taxon>Bacteria</taxon>
        <taxon>Bacillati</taxon>
        <taxon>Bacillota</taxon>
        <taxon>Clostridia</taxon>
        <taxon>Lachnospirales</taxon>
        <taxon>Lachnospiraceae</taxon>
        <taxon>Enterocloster</taxon>
    </lineage>
</organism>
<keyword evidence="2" id="KW-0326">Glycosidase</keyword>
<evidence type="ECO:0000259" key="3">
    <source>
        <dbReference type="Pfam" id="PF01156"/>
    </source>
</evidence>
<dbReference type="GO" id="GO:0006152">
    <property type="term" value="P:purine nucleoside catabolic process"/>
    <property type="evidence" value="ECO:0007669"/>
    <property type="project" value="TreeGrafter"/>
</dbReference>
<dbReference type="RefSeq" id="WP_117626385.1">
    <property type="nucleotide sequence ID" value="NZ_CATYQV010000070.1"/>
</dbReference>
<dbReference type="PANTHER" id="PTHR12304:SF4">
    <property type="entry name" value="URIDINE NUCLEOSIDASE"/>
    <property type="match status" value="1"/>
</dbReference>
<proteinExistence type="predicted"/>
<dbReference type="GO" id="GO:0005829">
    <property type="term" value="C:cytosol"/>
    <property type="evidence" value="ECO:0007669"/>
    <property type="project" value="TreeGrafter"/>
</dbReference>
<dbReference type="InterPro" id="IPR036452">
    <property type="entry name" value="Ribo_hydro-like"/>
</dbReference>
<dbReference type="Pfam" id="PF01156">
    <property type="entry name" value="IU_nuc_hydro"/>
    <property type="match status" value="1"/>
</dbReference>
<dbReference type="EMBL" id="QRZM01000001">
    <property type="protein sequence ID" value="RGV79210.1"/>
    <property type="molecule type" value="Genomic_DNA"/>
</dbReference>
<dbReference type="GO" id="GO:0008477">
    <property type="term" value="F:purine nucleosidase activity"/>
    <property type="evidence" value="ECO:0007669"/>
    <property type="project" value="TreeGrafter"/>
</dbReference>
<dbReference type="EMBL" id="QSHZ01000031">
    <property type="protein sequence ID" value="RHC51821.1"/>
    <property type="molecule type" value="Genomic_DNA"/>
</dbReference>
<dbReference type="Proteomes" id="UP000283975">
    <property type="component" value="Unassembled WGS sequence"/>
</dbReference>
<evidence type="ECO:0000313" key="7">
    <source>
        <dbReference type="Proteomes" id="UP000284543"/>
    </source>
</evidence>
<name>A0A412ZG35_9FIRM</name>
<reference evidence="6 7" key="1">
    <citation type="submission" date="2018-08" db="EMBL/GenBank/DDBJ databases">
        <title>A genome reference for cultivated species of the human gut microbiota.</title>
        <authorList>
            <person name="Zou Y."/>
            <person name="Xue W."/>
            <person name="Luo G."/>
        </authorList>
    </citation>
    <scope>NUCLEOTIDE SEQUENCE [LARGE SCALE GENOMIC DNA]</scope>
    <source>
        <strain evidence="4 7">AF14-18</strain>
        <strain evidence="5 6">AM35-14</strain>
    </source>
</reference>
<dbReference type="AlphaFoldDB" id="A0A412ZG35"/>
<keyword evidence="1 4" id="KW-0378">Hydrolase</keyword>
<evidence type="ECO:0000313" key="4">
    <source>
        <dbReference type="EMBL" id="RGV79210.1"/>
    </source>
</evidence>
<dbReference type="Gene3D" id="3.90.245.10">
    <property type="entry name" value="Ribonucleoside hydrolase-like"/>
    <property type="match status" value="1"/>
</dbReference>
<gene>
    <name evidence="5" type="ORF">DW839_23490</name>
    <name evidence="4" type="ORF">DWW02_05685</name>
</gene>
<protein>
    <submittedName>
        <fullName evidence="4">Nucleoside hydrolase</fullName>
    </submittedName>
</protein>
<dbReference type="SUPFAM" id="SSF53590">
    <property type="entry name" value="Nucleoside hydrolase"/>
    <property type="match status" value="1"/>
</dbReference>
<evidence type="ECO:0000313" key="6">
    <source>
        <dbReference type="Proteomes" id="UP000283975"/>
    </source>
</evidence>
<feature type="domain" description="Inosine/uridine-preferring nucleoside hydrolase" evidence="3">
    <location>
        <begin position="6"/>
        <end position="287"/>
    </location>
</feature>
<dbReference type="PANTHER" id="PTHR12304">
    <property type="entry name" value="INOSINE-URIDINE PREFERRING NUCLEOSIDE HYDROLASE"/>
    <property type="match status" value="1"/>
</dbReference>
<evidence type="ECO:0000256" key="1">
    <source>
        <dbReference type="ARBA" id="ARBA00022801"/>
    </source>
</evidence>
<evidence type="ECO:0000256" key="2">
    <source>
        <dbReference type="ARBA" id="ARBA00023295"/>
    </source>
</evidence>
<sequence length="296" mass="33282">MDKIKIIIDTDIGDDADDALAICLALKSEELEVMGITTVFRNTAARAQIAVRLLQLMGRTDIPVYAGIGHPLVAEADVETVPIQLLAGMEELEYRKDMDGVEYLRRSLSASQGDITLVTIGPLTNVGVLLCKYPEVKGKIKEIVMMGGAYYMHYNEWNILCDPEAAHIVYSSGVPIRAIGLDVTTRCQVNDQLVTMFRNSKKPEVELLADLLTCYYENRGRHTFLHDPMAVFAVYDKDIITYQGEDIHVELHGQHTRGTTFNTWKIGVGNSRQNVQCAKDIKAEEFVRRFKEIIMR</sequence>
<dbReference type="InterPro" id="IPR023186">
    <property type="entry name" value="IUNH"/>
</dbReference>
<evidence type="ECO:0000313" key="5">
    <source>
        <dbReference type="EMBL" id="RHC51821.1"/>
    </source>
</evidence>
<accession>A0A412ZG35</accession>
<dbReference type="Proteomes" id="UP000284543">
    <property type="component" value="Unassembled WGS sequence"/>
</dbReference>
<dbReference type="InterPro" id="IPR001910">
    <property type="entry name" value="Inosine/uridine_hydrolase_dom"/>
</dbReference>